<evidence type="ECO:0000259" key="4">
    <source>
        <dbReference type="Pfam" id="PF00931"/>
    </source>
</evidence>
<dbReference type="PANTHER" id="PTHR36766:SF51">
    <property type="entry name" value="DISEASE RESISTANCE RPP13-LIKE PROTEIN 1"/>
    <property type="match status" value="1"/>
</dbReference>
<dbReference type="InterPro" id="IPR042197">
    <property type="entry name" value="Apaf_helical"/>
</dbReference>
<sequence length="700" mass="79210">MSFSALTFILLERKKIKLFTKINVKSNQNPPTLSTEPHQYITTINPEPSPPLQTSSSSNQKPTPPLKIHQSSSRPNPNLESIIKNRVRSKLFQNEELGSIKTLPKKIHYPETEIKQWLQRRTIHHFTTKLIWILVFTRSNLSLFYSSCIPSIFQKSSLHKPAKQRPYSSPFTLSLLAKPPLVALGLITAPLEGKASVTLHVEMSLTRLTCEARCCLLLKSNTSFNFFAGNNMDDAFANFMVDRFRYLIDKIDSRNFTDFFCRQKLDEALLNKLKRSMLIIHAVLQGTERKRLFRYLGEVMLDLESLLDDAVAESLFLSFGSKSQPNTNHTGSSISSEFTSLGKSKDQYQQQMESIAEKLEFIVKESLLTTTNKQYLQLRAATNCSNDEFEVIGRDAEKEAIIELLLADDVSADQIDVIAITGTSGVGKTTLAQLIYEDERVREHFDLKLWICVPEEFDIFGLTKTILEALVTSQLSDVEDLNSLQARLKESLDTKKFLLVLDNFGCDNYSDWETLRSTLTAGGTDGSKIIVTTGISELAAMTGTVYAYHLKTLNYEDSWMLFAKHASANNISSLHPQLEEIGKEIVKSKCFGLPLVAKVVGAALSFKPTVKEWNFVLKFSLSLSNLPDNTSSILLALMFSYHYLPTHLKLCFAACEIFPRGYEFEEEEVILIWMAAGLLPQREHKSMEEMYADVCCQWNK</sequence>
<dbReference type="EMBL" id="JANJYJ010000003">
    <property type="protein sequence ID" value="KAK3223809.1"/>
    <property type="molecule type" value="Genomic_DNA"/>
</dbReference>
<protein>
    <recommendedName>
        <fullName evidence="8">NB-ARC domain-containing protein</fullName>
    </recommendedName>
</protein>
<dbReference type="Gene3D" id="1.10.8.430">
    <property type="entry name" value="Helical domain of apoptotic protease-activating factors"/>
    <property type="match status" value="1"/>
</dbReference>
<feature type="compositionally biased region" description="Polar residues" evidence="3">
    <location>
        <begin position="69"/>
        <end position="79"/>
    </location>
</feature>
<dbReference type="PRINTS" id="PR00364">
    <property type="entry name" value="DISEASERSIST"/>
</dbReference>
<name>A0AAE0ED86_9ROSI</name>
<keyword evidence="7" id="KW-1185">Reference proteome</keyword>
<feature type="domain" description="NB-ARC" evidence="4">
    <location>
        <begin position="396"/>
        <end position="570"/>
    </location>
</feature>
<dbReference type="Proteomes" id="UP001281410">
    <property type="component" value="Unassembled WGS sequence"/>
</dbReference>
<dbReference type="Gene3D" id="1.10.10.10">
    <property type="entry name" value="Winged helix-like DNA-binding domain superfamily/Winged helix DNA-binding domain"/>
    <property type="match status" value="1"/>
</dbReference>
<dbReference type="GO" id="GO:0006952">
    <property type="term" value="P:defense response"/>
    <property type="evidence" value="ECO:0007669"/>
    <property type="project" value="UniProtKB-KW"/>
</dbReference>
<dbReference type="GO" id="GO:0043531">
    <property type="term" value="F:ADP binding"/>
    <property type="evidence" value="ECO:0007669"/>
    <property type="project" value="InterPro"/>
</dbReference>
<evidence type="ECO:0000256" key="1">
    <source>
        <dbReference type="ARBA" id="ARBA00022737"/>
    </source>
</evidence>
<dbReference type="InterPro" id="IPR036388">
    <property type="entry name" value="WH-like_DNA-bd_sf"/>
</dbReference>
<proteinExistence type="predicted"/>
<keyword evidence="1" id="KW-0677">Repeat</keyword>
<evidence type="ECO:0000256" key="2">
    <source>
        <dbReference type="ARBA" id="ARBA00022821"/>
    </source>
</evidence>
<reference evidence="6" key="1">
    <citation type="journal article" date="2023" name="Plant J.">
        <title>Genome sequences and population genomics provide insights into the demographic history, inbreeding, and mutation load of two 'living fossil' tree species of Dipteronia.</title>
        <authorList>
            <person name="Feng Y."/>
            <person name="Comes H.P."/>
            <person name="Chen J."/>
            <person name="Zhu S."/>
            <person name="Lu R."/>
            <person name="Zhang X."/>
            <person name="Li P."/>
            <person name="Qiu J."/>
            <person name="Olsen K.M."/>
            <person name="Qiu Y."/>
        </authorList>
    </citation>
    <scope>NUCLEOTIDE SEQUENCE</scope>
    <source>
        <strain evidence="6">NBL</strain>
    </source>
</reference>
<accession>A0AAE0ED86</accession>
<comment type="caution">
    <text evidence="6">The sequence shown here is derived from an EMBL/GenBank/DDBJ whole genome shotgun (WGS) entry which is preliminary data.</text>
</comment>
<feature type="compositionally biased region" description="Polar residues" evidence="3">
    <location>
        <begin position="25"/>
        <end position="61"/>
    </location>
</feature>
<keyword evidence="2" id="KW-0611">Plant defense</keyword>
<feature type="region of interest" description="Disordered" evidence="3">
    <location>
        <begin position="25"/>
        <end position="80"/>
    </location>
</feature>
<evidence type="ECO:0008006" key="8">
    <source>
        <dbReference type="Google" id="ProtNLM"/>
    </source>
</evidence>
<evidence type="ECO:0000313" key="7">
    <source>
        <dbReference type="Proteomes" id="UP001281410"/>
    </source>
</evidence>
<dbReference type="SUPFAM" id="SSF52540">
    <property type="entry name" value="P-loop containing nucleoside triphosphate hydrolases"/>
    <property type="match status" value="1"/>
</dbReference>
<dbReference type="InterPro" id="IPR058922">
    <property type="entry name" value="WHD_DRP"/>
</dbReference>
<dbReference type="Pfam" id="PF23559">
    <property type="entry name" value="WHD_DRP"/>
    <property type="match status" value="1"/>
</dbReference>
<evidence type="ECO:0000256" key="3">
    <source>
        <dbReference type="SAM" id="MobiDB-lite"/>
    </source>
</evidence>
<dbReference type="CDD" id="cd01127">
    <property type="entry name" value="TrwB_TraG_TraD_VirD4"/>
    <property type="match status" value="1"/>
</dbReference>
<feature type="domain" description="Disease resistance protein winged helix" evidence="5">
    <location>
        <begin position="657"/>
        <end position="690"/>
    </location>
</feature>
<dbReference type="Pfam" id="PF00931">
    <property type="entry name" value="NB-ARC"/>
    <property type="match status" value="1"/>
</dbReference>
<evidence type="ECO:0000259" key="5">
    <source>
        <dbReference type="Pfam" id="PF23559"/>
    </source>
</evidence>
<dbReference type="InterPro" id="IPR002182">
    <property type="entry name" value="NB-ARC"/>
</dbReference>
<gene>
    <name evidence="6" type="ORF">Dsin_010834</name>
</gene>
<dbReference type="AlphaFoldDB" id="A0AAE0ED86"/>
<evidence type="ECO:0000313" key="6">
    <source>
        <dbReference type="EMBL" id="KAK3223809.1"/>
    </source>
</evidence>
<dbReference type="Gene3D" id="3.40.50.300">
    <property type="entry name" value="P-loop containing nucleotide triphosphate hydrolases"/>
    <property type="match status" value="1"/>
</dbReference>
<dbReference type="InterPro" id="IPR027417">
    <property type="entry name" value="P-loop_NTPase"/>
</dbReference>
<organism evidence="6 7">
    <name type="scientific">Dipteronia sinensis</name>
    <dbReference type="NCBI Taxonomy" id="43782"/>
    <lineage>
        <taxon>Eukaryota</taxon>
        <taxon>Viridiplantae</taxon>
        <taxon>Streptophyta</taxon>
        <taxon>Embryophyta</taxon>
        <taxon>Tracheophyta</taxon>
        <taxon>Spermatophyta</taxon>
        <taxon>Magnoliopsida</taxon>
        <taxon>eudicotyledons</taxon>
        <taxon>Gunneridae</taxon>
        <taxon>Pentapetalae</taxon>
        <taxon>rosids</taxon>
        <taxon>malvids</taxon>
        <taxon>Sapindales</taxon>
        <taxon>Sapindaceae</taxon>
        <taxon>Hippocastanoideae</taxon>
        <taxon>Acereae</taxon>
        <taxon>Dipteronia</taxon>
    </lineage>
</organism>
<dbReference type="PANTHER" id="PTHR36766">
    <property type="entry name" value="PLANT BROAD-SPECTRUM MILDEW RESISTANCE PROTEIN RPW8"/>
    <property type="match status" value="1"/>
</dbReference>